<gene>
    <name evidence="1" type="ORF">LF65_00543</name>
</gene>
<accession>A0A0B5Q4U3</accession>
<organism evidence="1 2">
    <name type="scientific">Clostridium beijerinckii</name>
    <name type="common">Clostridium MP</name>
    <dbReference type="NCBI Taxonomy" id="1520"/>
    <lineage>
        <taxon>Bacteria</taxon>
        <taxon>Bacillati</taxon>
        <taxon>Bacillota</taxon>
        <taxon>Clostridia</taxon>
        <taxon>Eubacteriales</taxon>
        <taxon>Clostridiaceae</taxon>
        <taxon>Clostridium</taxon>
    </lineage>
</organism>
<dbReference type="Proteomes" id="UP000031866">
    <property type="component" value="Chromosome"/>
</dbReference>
<dbReference type="AlphaFoldDB" id="A0A0B5Q4U3"/>
<evidence type="ECO:0000313" key="2">
    <source>
        <dbReference type="Proteomes" id="UP000031866"/>
    </source>
</evidence>
<dbReference type="OrthoDB" id="1902681at2"/>
<name>A0A0B5Q4U3_CLOBE</name>
<proteinExistence type="predicted"/>
<evidence type="ECO:0000313" key="1">
    <source>
        <dbReference type="EMBL" id="AJG97179.1"/>
    </source>
</evidence>
<sequence length="338" mass="40039">MNKLVLLNEVRKKGIENKNRLAKSTNNTINEKESNKSYISFREKFNCFKEDDEANNSKIRYNEEFNKNGGIKNLNKIIERIFLLNNTTIIELVNSLYNDDLNMDARMKYNKTKKNIDINEDIKLEDSNYDLKILAEDEYRKFEYRVQFHVNDAENIAIMITKVNLSNNHNVISLNAKKRKSVNKSEYALKDKYSKSMIILNSNIEVPDVYPIKSEAKEKNLDYTINIIKGWKYDFKQLSEKNMYLLFPLKALDIRKRLLNMKEDLMSKDLIKDEVYRFFKDMNKYLQRGKADNLITDKDIIEFNSITIDLLNSFIKDKSDIFTDIKRDIETTFKDIVV</sequence>
<dbReference type="EMBL" id="CP010086">
    <property type="protein sequence ID" value="AJG97179.1"/>
    <property type="molecule type" value="Genomic_DNA"/>
</dbReference>
<dbReference type="RefSeq" id="WP_041893898.1">
    <property type="nucleotide sequence ID" value="NZ_CP010086.2"/>
</dbReference>
<dbReference type="KEGG" id="cbei:LF65_00543"/>
<reference evidence="2" key="1">
    <citation type="submission" date="2014-12" db="EMBL/GenBank/DDBJ databases">
        <title>Genome sequence of Clostridium beijerinckii strain 59B.</title>
        <authorList>
            <person name="Little G.T."/>
            <person name="Minton N.P."/>
        </authorList>
    </citation>
    <scope>NUCLEOTIDE SEQUENCE [LARGE SCALE GENOMIC DNA]</scope>
    <source>
        <strain evidence="2">59B</strain>
    </source>
</reference>
<protein>
    <submittedName>
        <fullName evidence="1">Uncharacterized protein</fullName>
    </submittedName>
</protein>